<sequence length="109" mass="11344">MSRTRRVPLAAGALALAALGLAGCSQEVSAGDLEDSIREQADAQGLQLESVDCREGLPPEVGATVICDVEIVGVDEAGGQVDRIRVEAVEVNDDEVRFSLEPLAVGDPD</sequence>
<reference evidence="3 4" key="1">
    <citation type="submission" date="2019-06" db="EMBL/GenBank/DDBJ databases">
        <title>Sequencing the genomes of 1000 actinobacteria strains.</title>
        <authorList>
            <person name="Klenk H.-P."/>
        </authorList>
    </citation>
    <scope>NUCLEOTIDE SEQUENCE [LARGE SCALE GENOMIC DNA]</scope>
    <source>
        <strain evidence="3 4">DSM 12335</strain>
    </source>
</reference>
<proteinExistence type="predicted"/>
<organism evidence="3 4">
    <name type="scientific">Ornithinicoccus hortensis</name>
    <dbReference type="NCBI Taxonomy" id="82346"/>
    <lineage>
        <taxon>Bacteria</taxon>
        <taxon>Bacillati</taxon>
        <taxon>Actinomycetota</taxon>
        <taxon>Actinomycetes</taxon>
        <taxon>Micrococcales</taxon>
        <taxon>Intrasporangiaceae</taxon>
        <taxon>Ornithinicoccus</taxon>
    </lineage>
</organism>
<dbReference type="Proteomes" id="UP000319516">
    <property type="component" value="Unassembled WGS sequence"/>
</dbReference>
<evidence type="ECO:0000259" key="2">
    <source>
        <dbReference type="Pfam" id="PF14230"/>
    </source>
</evidence>
<evidence type="ECO:0000256" key="1">
    <source>
        <dbReference type="SAM" id="SignalP"/>
    </source>
</evidence>
<dbReference type="PROSITE" id="PS51257">
    <property type="entry name" value="PROKAR_LIPOPROTEIN"/>
    <property type="match status" value="1"/>
</dbReference>
<gene>
    <name evidence="3" type="ORF">FB467_0160</name>
</gene>
<dbReference type="RefSeq" id="WP_141783399.1">
    <property type="nucleotide sequence ID" value="NZ_BAAAIK010000008.1"/>
</dbReference>
<dbReference type="AlphaFoldDB" id="A0A542YLX6"/>
<name>A0A542YLX6_9MICO</name>
<accession>A0A542YLX6</accession>
<dbReference type="Pfam" id="PF14230">
    <property type="entry name" value="DUF4333"/>
    <property type="match status" value="1"/>
</dbReference>
<evidence type="ECO:0000313" key="4">
    <source>
        <dbReference type="Proteomes" id="UP000319516"/>
    </source>
</evidence>
<evidence type="ECO:0000313" key="3">
    <source>
        <dbReference type="EMBL" id="TQL49095.1"/>
    </source>
</evidence>
<dbReference type="InterPro" id="IPR006311">
    <property type="entry name" value="TAT_signal"/>
</dbReference>
<feature type="chain" id="PRO_5021718285" evidence="1">
    <location>
        <begin position="31"/>
        <end position="109"/>
    </location>
</feature>
<dbReference type="PROSITE" id="PS51318">
    <property type="entry name" value="TAT"/>
    <property type="match status" value="1"/>
</dbReference>
<dbReference type="InterPro" id="IPR025637">
    <property type="entry name" value="DUF4333"/>
</dbReference>
<feature type="signal peptide" evidence="1">
    <location>
        <begin position="1"/>
        <end position="30"/>
    </location>
</feature>
<keyword evidence="1" id="KW-0732">Signal</keyword>
<feature type="domain" description="DUF4333" evidence="2">
    <location>
        <begin position="21"/>
        <end position="74"/>
    </location>
</feature>
<dbReference type="EMBL" id="VFOP01000001">
    <property type="protein sequence ID" value="TQL49095.1"/>
    <property type="molecule type" value="Genomic_DNA"/>
</dbReference>
<keyword evidence="4" id="KW-1185">Reference proteome</keyword>
<protein>
    <submittedName>
        <fullName evidence="3">Uncharacterized protein DUF4333</fullName>
    </submittedName>
</protein>
<dbReference type="OrthoDB" id="4965955at2"/>
<comment type="caution">
    <text evidence="3">The sequence shown here is derived from an EMBL/GenBank/DDBJ whole genome shotgun (WGS) entry which is preliminary data.</text>
</comment>